<evidence type="ECO:0000313" key="8">
    <source>
        <dbReference type="Proteomes" id="UP000694680"/>
    </source>
</evidence>
<protein>
    <submittedName>
        <fullName evidence="7">Uncharacterized LOC114467343</fullName>
    </submittedName>
</protein>
<dbReference type="AlphaFoldDB" id="A0A8C5G9M3"/>
<keyword evidence="4" id="KW-0175">Coiled coil</keyword>
<comment type="subcellular location">
    <subcellularLocation>
        <location evidence="1">Secreted</location>
    </subcellularLocation>
</comment>
<keyword evidence="8" id="KW-1185">Reference proteome</keyword>
<evidence type="ECO:0000259" key="6">
    <source>
        <dbReference type="PROSITE" id="PS50871"/>
    </source>
</evidence>
<evidence type="ECO:0000256" key="3">
    <source>
        <dbReference type="ARBA" id="ARBA00022729"/>
    </source>
</evidence>
<gene>
    <name evidence="7" type="primary">LOC114467343</name>
</gene>
<dbReference type="PRINTS" id="PR00007">
    <property type="entry name" value="COMPLEMNTC1Q"/>
</dbReference>
<dbReference type="InterPro" id="IPR001073">
    <property type="entry name" value="C1q_dom"/>
</dbReference>
<organism evidence="7 8">
    <name type="scientific">Gouania willdenowi</name>
    <name type="common">Blunt-snouted clingfish</name>
    <name type="synonym">Lepadogaster willdenowi</name>
    <dbReference type="NCBI Taxonomy" id="441366"/>
    <lineage>
        <taxon>Eukaryota</taxon>
        <taxon>Metazoa</taxon>
        <taxon>Chordata</taxon>
        <taxon>Craniata</taxon>
        <taxon>Vertebrata</taxon>
        <taxon>Euteleostomi</taxon>
        <taxon>Actinopterygii</taxon>
        <taxon>Neopterygii</taxon>
        <taxon>Teleostei</taxon>
        <taxon>Neoteleostei</taxon>
        <taxon>Acanthomorphata</taxon>
        <taxon>Ovalentaria</taxon>
        <taxon>Blenniimorphae</taxon>
        <taxon>Blenniiformes</taxon>
        <taxon>Gobiesocoidei</taxon>
        <taxon>Gobiesocidae</taxon>
        <taxon>Gobiesocinae</taxon>
        <taxon>Gouania</taxon>
    </lineage>
</organism>
<sequence length="314" mass="35157">MHRQRIEMALILPLVLLSICCVSAAEPQDEAEKVIISNQPAGNKPQSVLNHQQNCIPDINSVLRDISVQLAEVKVEMKHLQRQNEAEPQDEAENEIISNQPAGNKPQSVLNQQQHCIPDINSVLRDISVQLAEVKVEVKHLQRQNEAQAAELVTIKTKANISEKQVEALRKDREVRQVAFSAALLVSGSETTTIGPFNTHTNLIFKNVFENIGNAYNPETGLFTAPVRGAYHFEFYIFGPGETSHPSAAILMKNEQKICFAYDHQPSYYVKSANGATLLLEVGDIVFVRQWENSKIYDTCNNHNTFSGHLLFTM</sequence>
<evidence type="ECO:0000256" key="4">
    <source>
        <dbReference type="SAM" id="Coils"/>
    </source>
</evidence>
<evidence type="ECO:0000256" key="5">
    <source>
        <dbReference type="SAM" id="SignalP"/>
    </source>
</evidence>
<keyword evidence="3 5" id="KW-0732">Signal</keyword>
<dbReference type="GO" id="GO:0005576">
    <property type="term" value="C:extracellular region"/>
    <property type="evidence" value="ECO:0007669"/>
    <property type="project" value="UniProtKB-SubCell"/>
</dbReference>
<evidence type="ECO:0000256" key="2">
    <source>
        <dbReference type="ARBA" id="ARBA00022525"/>
    </source>
</evidence>
<dbReference type="Ensembl" id="ENSGWIT00000027257.1">
    <property type="protein sequence ID" value="ENSGWIP00000024919.1"/>
    <property type="gene ID" value="ENSGWIG00000013190.1"/>
</dbReference>
<reference evidence="7" key="2">
    <citation type="submission" date="2025-05" db="UniProtKB">
        <authorList>
            <consortium name="Ensembl"/>
        </authorList>
    </citation>
    <scope>IDENTIFICATION</scope>
</reference>
<feature type="domain" description="C1q" evidence="6">
    <location>
        <begin position="173"/>
        <end position="314"/>
    </location>
</feature>
<evidence type="ECO:0000313" key="7">
    <source>
        <dbReference type="Ensembl" id="ENSGWIP00000024921.1"/>
    </source>
</evidence>
<name>A0A8C5G9M3_GOUWI</name>
<dbReference type="Gene3D" id="2.60.120.40">
    <property type="match status" value="1"/>
</dbReference>
<reference evidence="7" key="1">
    <citation type="submission" date="2020-06" db="EMBL/GenBank/DDBJ databases">
        <authorList>
            <consortium name="Wellcome Sanger Institute Data Sharing"/>
        </authorList>
    </citation>
    <scope>NUCLEOTIDE SEQUENCE [LARGE SCALE GENOMIC DNA]</scope>
</reference>
<dbReference type="Proteomes" id="UP000694680">
    <property type="component" value="Chromosome 7"/>
</dbReference>
<feature type="signal peptide" evidence="5">
    <location>
        <begin position="1"/>
        <end position="24"/>
    </location>
</feature>
<dbReference type="PANTHER" id="PTHR22923">
    <property type="entry name" value="CEREBELLIN-RELATED"/>
    <property type="match status" value="1"/>
</dbReference>
<dbReference type="InterPro" id="IPR008983">
    <property type="entry name" value="Tumour_necrosis_fac-like_dom"/>
</dbReference>
<dbReference type="SMART" id="SM00110">
    <property type="entry name" value="C1Q"/>
    <property type="match status" value="1"/>
</dbReference>
<dbReference type="PANTHER" id="PTHR22923:SF102">
    <property type="entry name" value="CEREBELLIN 13-RELATED"/>
    <property type="match status" value="1"/>
</dbReference>
<feature type="chain" id="PRO_5044680765" evidence="5">
    <location>
        <begin position="25"/>
        <end position="314"/>
    </location>
</feature>
<proteinExistence type="predicted"/>
<dbReference type="Pfam" id="PF00386">
    <property type="entry name" value="C1q"/>
    <property type="match status" value="1"/>
</dbReference>
<dbReference type="PROSITE" id="PS50871">
    <property type="entry name" value="C1Q"/>
    <property type="match status" value="1"/>
</dbReference>
<dbReference type="InterPro" id="IPR050822">
    <property type="entry name" value="Cerebellin_Synaptic_Org"/>
</dbReference>
<dbReference type="SUPFAM" id="SSF49842">
    <property type="entry name" value="TNF-like"/>
    <property type="match status" value="1"/>
</dbReference>
<keyword evidence="2" id="KW-0964">Secreted</keyword>
<evidence type="ECO:0000256" key="1">
    <source>
        <dbReference type="ARBA" id="ARBA00004613"/>
    </source>
</evidence>
<dbReference type="Ensembl" id="ENSGWIT00000027259.1">
    <property type="protein sequence ID" value="ENSGWIP00000024921.1"/>
    <property type="gene ID" value="ENSGWIG00000013190.1"/>
</dbReference>
<accession>A0A8C5G9M3</accession>
<feature type="coiled-coil region" evidence="4">
    <location>
        <begin position="124"/>
        <end position="151"/>
    </location>
</feature>